<dbReference type="NCBIfam" id="TIGR01498">
    <property type="entry name" value="folK"/>
    <property type="match status" value="1"/>
</dbReference>
<evidence type="ECO:0000313" key="9">
    <source>
        <dbReference type="EMBL" id="TMQ51267.1"/>
    </source>
</evidence>
<dbReference type="Proteomes" id="UP000316292">
    <property type="component" value="Unassembled WGS sequence"/>
</dbReference>
<dbReference type="PANTHER" id="PTHR43071">
    <property type="entry name" value="2-AMINO-4-HYDROXY-6-HYDROXYMETHYLDIHYDROPTERIDINE PYROPHOSPHOKINASE"/>
    <property type="match status" value="1"/>
</dbReference>
<gene>
    <name evidence="9" type="primary">folK</name>
    <name evidence="9" type="ORF">E6K71_00590</name>
</gene>
<dbReference type="GO" id="GO:0046654">
    <property type="term" value="P:tetrahydrofolate biosynthetic process"/>
    <property type="evidence" value="ECO:0007669"/>
    <property type="project" value="UniProtKB-UniPathway"/>
</dbReference>
<comment type="caution">
    <text evidence="9">The sequence shown here is derived from an EMBL/GenBank/DDBJ whole genome shotgun (WGS) entry which is preliminary data.</text>
</comment>
<keyword evidence="7" id="KW-0289">Folate biosynthesis</keyword>
<organism evidence="9 10">
    <name type="scientific">Eiseniibacteriota bacterium</name>
    <dbReference type="NCBI Taxonomy" id="2212470"/>
    <lineage>
        <taxon>Bacteria</taxon>
        <taxon>Candidatus Eiseniibacteriota</taxon>
    </lineage>
</organism>
<evidence type="ECO:0000256" key="5">
    <source>
        <dbReference type="ARBA" id="ARBA00022777"/>
    </source>
</evidence>
<evidence type="ECO:0000313" key="10">
    <source>
        <dbReference type="Proteomes" id="UP000316292"/>
    </source>
</evidence>
<keyword evidence="6" id="KW-0067">ATP-binding</keyword>
<evidence type="ECO:0000256" key="3">
    <source>
        <dbReference type="ARBA" id="ARBA00022679"/>
    </source>
</evidence>
<dbReference type="InterPro" id="IPR000550">
    <property type="entry name" value="Hppk"/>
</dbReference>
<keyword evidence="3 9" id="KW-0808">Transferase</keyword>
<proteinExistence type="predicted"/>
<evidence type="ECO:0000259" key="8">
    <source>
        <dbReference type="PROSITE" id="PS00794"/>
    </source>
</evidence>
<sequence>MSKIFVGVGSNLGDREFLIRKAVESMRDLPRTLVVRVSSLYDTDPVGEVDQPAFLNAVVWLETTLEPRELLWQLLLIEKRMGRVRSQRWGPRPIDLDLLFYGDETIDEPDLKVPHPEAHRRAFVLLPLLELDPDFVHPTTGESVRKAIKRLPPNPPVRKGGRFWY</sequence>
<dbReference type="GO" id="GO:0046656">
    <property type="term" value="P:folic acid biosynthetic process"/>
    <property type="evidence" value="ECO:0007669"/>
    <property type="project" value="UniProtKB-KW"/>
</dbReference>
<dbReference type="EMBL" id="VBOR01000016">
    <property type="protein sequence ID" value="TMQ51267.1"/>
    <property type="molecule type" value="Genomic_DNA"/>
</dbReference>
<reference evidence="9 10" key="1">
    <citation type="journal article" date="2019" name="Nat. Microbiol.">
        <title>Mediterranean grassland soil C-N compound turnover is dependent on rainfall and depth, and is mediated by genomically divergent microorganisms.</title>
        <authorList>
            <person name="Diamond S."/>
            <person name="Andeer P.F."/>
            <person name="Li Z."/>
            <person name="Crits-Christoph A."/>
            <person name="Burstein D."/>
            <person name="Anantharaman K."/>
            <person name="Lane K.R."/>
            <person name="Thomas B.C."/>
            <person name="Pan C."/>
            <person name="Northen T.R."/>
            <person name="Banfield J.F."/>
        </authorList>
    </citation>
    <scope>NUCLEOTIDE SEQUENCE [LARGE SCALE GENOMIC DNA]</scope>
    <source>
        <strain evidence="9">WS_1</strain>
    </source>
</reference>
<dbReference type="CDD" id="cd00483">
    <property type="entry name" value="HPPK"/>
    <property type="match status" value="1"/>
</dbReference>
<evidence type="ECO:0000256" key="1">
    <source>
        <dbReference type="ARBA" id="ARBA00005051"/>
    </source>
</evidence>
<feature type="domain" description="7,8-dihydro-6-hydroxymethylpterin-pyrophosphokinase" evidence="8">
    <location>
        <begin position="88"/>
        <end position="99"/>
    </location>
</feature>
<comment type="pathway">
    <text evidence="1">Cofactor biosynthesis; tetrahydrofolate biosynthesis; 2-amino-4-hydroxy-6-hydroxymethyl-7,8-dihydropteridine diphosphate from 7,8-dihydroneopterin triphosphate: step 4/4.</text>
</comment>
<keyword evidence="4" id="KW-0547">Nucleotide-binding</keyword>
<evidence type="ECO:0000256" key="2">
    <source>
        <dbReference type="ARBA" id="ARBA00013253"/>
    </source>
</evidence>
<dbReference type="UniPathway" id="UPA00077">
    <property type="reaction ID" value="UER00155"/>
</dbReference>
<dbReference type="PANTHER" id="PTHR43071:SF1">
    <property type="entry name" value="2-AMINO-4-HYDROXY-6-HYDROXYMETHYLDIHYDROPTERIDINE PYROPHOSPHOKINASE"/>
    <property type="match status" value="1"/>
</dbReference>
<keyword evidence="5 9" id="KW-0418">Kinase</keyword>
<accession>A0A538SIS2</accession>
<evidence type="ECO:0000256" key="4">
    <source>
        <dbReference type="ARBA" id="ARBA00022741"/>
    </source>
</evidence>
<dbReference type="GO" id="GO:0005524">
    <property type="term" value="F:ATP binding"/>
    <property type="evidence" value="ECO:0007669"/>
    <property type="project" value="UniProtKB-KW"/>
</dbReference>
<protein>
    <recommendedName>
        <fullName evidence="2">2-amino-4-hydroxy-6-hydroxymethyldihydropteridine diphosphokinase</fullName>
        <ecNumber evidence="2">2.7.6.3</ecNumber>
    </recommendedName>
</protein>
<evidence type="ECO:0000256" key="7">
    <source>
        <dbReference type="ARBA" id="ARBA00022909"/>
    </source>
</evidence>
<dbReference type="InterPro" id="IPR035907">
    <property type="entry name" value="Hppk_sf"/>
</dbReference>
<dbReference type="PROSITE" id="PS00794">
    <property type="entry name" value="HPPK"/>
    <property type="match status" value="1"/>
</dbReference>
<dbReference type="SUPFAM" id="SSF55083">
    <property type="entry name" value="6-hydroxymethyl-7,8-dihydropterin pyrophosphokinase, HPPK"/>
    <property type="match status" value="1"/>
</dbReference>
<dbReference type="Pfam" id="PF01288">
    <property type="entry name" value="HPPK"/>
    <property type="match status" value="1"/>
</dbReference>
<dbReference type="AlphaFoldDB" id="A0A538SIS2"/>
<dbReference type="EC" id="2.7.6.3" evidence="2"/>
<dbReference type="Gene3D" id="3.30.70.560">
    <property type="entry name" value="7,8-Dihydro-6-hydroxymethylpterin-pyrophosphokinase HPPK"/>
    <property type="match status" value="1"/>
</dbReference>
<dbReference type="GO" id="GO:0016301">
    <property type="term" value="F:kinase activity"/>
    <property type="evidence" value="ECO:0007669"/>
    <property type="project" value="UniProtKB-KW"/>
</dbReference>
<evidence type="ECO:0000256" key="6">
    <source>
        <dbReference type="ARBA" id="ARBA00022840"/>
    </source>
</evidence>
<dbReference type="GO" id="GO:0003848">
    <property type="term" value="F:2-amino-4-hydroxy-6-hydroxymethyldihydropteridine diphosphokinase activity"/>
    <property type="evidence" value="ECO:0007669"/>
    <property type="project" value="UniProtKB-EC"/>
</dbReference>
<name>A0A538SIS2_UNCEI</name>